<dbReference type="Proteomes" id="UP000054321">
    <property type="component" value="Unassembled WGS sequence"/>
</dbReference>
<dbReference type="AlphaFoldDB" id="A0A0C3HGE0"/>
<reference evidence="3" key="2">
    <citation type="submission" date="2015-01" db="EMBL/GenBank/DDBJ databases">
        <title>Evolutionary Origins and Diversification of the Mycorrhizal Mutualists.</title>
        <authorList>
            <consortium name="DOE Joint Genome Institute"/>
            <consortium name="Mycorrhizal Genomics Consortium"/>
            <person name="Kohler A."/>
            <person name="Kuo A."/>
            <person name="Nagy L.G."/>
            <person name="Floudas D."/>
            <person name="Copeland A."/>
            <person name="Barry K.W."/>
            <person name="Cichocki N."/>
            <person name="Veneault-Fourrey C."/>
            <person name="LaButti K."/>
            <person name="Lindquist E.A."/>
            <person name="Lipzen A."/>
            <person name="Lundell T."/>
            <person name="Morin E."/>
            <person name="Murat C."/>
            <person name="Riley R."/>
            <person name="Ohm R."/>
            <person name="Sun H."/>
            <person name="Tunlid A."/>
            <person name="Henrissat B."/>
            <person name="Grigoriev I.V."/>
            <person name="Hibbett D.S."/>
            <person name="Martin F."/>
        </authorList>
    </citation>
    <scope>NUCLEOTIDE SEQUENCE [LARGE SCALE GENOMIC DNA]</scope>
    <source>
        <strain evidence="3">Zn</strain>
    </source>
</reference>
<feature type="compositionally biased region" description="Polar residues" evidence="1">
    <location>
        <begin position="41"/>
        <end position="56"/>
    </location>
</feature>
<evidence type="ECO:0000313" key="2">
    <source>
        <dbReference type="EMBL" id="KIN01442.1"/>
    </source>
</evidence>
<name>A0A0C3HGE0_OIDMZ</name>
<organism evidence="2 3">
    <name type="scientific">Oidiodendron maius (strain Zn)</name>
    <dbReference type="NCBI Taxonomy" id="913774"/>
    <lineage>
        <taxon>Eukaryota</taxon>
        <taxon>Fungi</taxon>
        <taxon>Dikarya</taxon>
        <taxon>Ascomycota</taxon>
        <taxon>Pezizomycotina</taxon>
        <taxon>Leotiomycetes</taxon>
        <taxon>Leotiomycetes incertae sedis</taxon>
        <taxon>Myxotrichaceae</taxon>
        <taxon>Oidiodendron</taxon>
    </lineage>
</organism>
<dbReference type="InParanoid" id="A0A0C3HGE0"/>
<reference evidence="2 3" key="1">
    <citation type="submission" date="2014-04" db="EMBL/GenBank/DDBJ databases">
        <authorList>
            <consortium name="DOE Joint Genome Institute"/>
            <person name="Kuo A."/>
            <person name="Martino E."/>
            <person name="Perotto S."/>
            <person name="Kohler A."/>
            <person name="Nagy L.G."/>
            <person name="Floudas D."/>
            <person name="Copeland A."/>
            <person name="Barry K.W."/>
            <person name="Cichocki N."/>
            <person name="Veneault-Fourrey C."/>
            <person name="LaButti K."/>
            <person name="Lindquist E.A."/>
            <person name="Lipzen A."/>
            <person name="Lundell T."/>
            <person name="Morin E."/>
            <person name="Murat C."/>
            <person name="Sun H."/>
            <person name="Tunlid A."/>
            <person name="Henrissat B."/>
            <person name="Grigoriev I.V."/>
            <person name="Hibbett D.S."/>
            <person name="Martin F."/>
            <person name="Nordberg H.P."/>
            <person name="Cantor M.N."/>
            <person name="Hua S.X."/>
        </authorList>
    </citation>
    <scope>NUCLEOTIDE SEQUENCE [LARGE SCALE GENOMIC DNA]</scope>
    <source>
        <strain evidence="2 3">Zn</strain>
    </source>
</reference>
<feature type="region of interest" description="Disordered" evidence="1">
    <location>
        <begin position="35"/>
        <end position="58"/>
    </location>
</feature>
<evidence type="ECO:0000313" key="3">
    <source>
        <dbReference type="Proteomes" id="UP000054321"/>
    </source>
</evidence>
<feature type="region of interest" description="Disordered" evidence="1">
    <location>
        <begin position="77"/>
        <end position="96"/>
    </location>
</feature>
<protein>
    <submittedName>
        <fullName evidence="2">Uncharacterized protein</fullName>
    </submittedName>
</protein>
<keyword evidence="3" id="KW-1185">Reference proteome</keyword>
<sequence>MSWSGPEAAARPPRRCGTGLAVLDSRYWASAGQCESHEGGSRQTGKRNSVGNQASQVPFAGTMLLPQLHAEGWKVGESQNRRSAAPSGTLVAGSEDEDEVASAISVQRPLFRRVAGHFLTGPSAQ</sequence>
<gene>
    <name evidence="2" type="ORF">OIDMADRAFT_54562</name>
</gene>
<dbReference type="EMBL" id="KN832876">
    <property type="protein sequence ID" value="KIN01442.1"/>
    <property type="molecule type" value="Genomic_DNA"/>
</dbReference>
<evidence type="ECO:0000256" key="1">
    <source>
        <dbReference type="SAM" id="MobiDB-lite"/>
    </source>
</evidence>
<proteinExistence type="predicted"/>
<dbReference type="HOGENOM" id="CLU_1993272_0_0_1"/>
<accession>A0A0C3HGE0</accession>